<keyword evidence="2" id="KW-0808">Transferase</keyword>
<name>A0ABY5MBA6_9ACTN</name>
<feature type="compositionally biased region" description="Polar residues" evidence="3">
    <location>
        <begin position="14"/>
        <end position="31"/>
    </location>
</feature>
<evidence type="ECO:0000259" key="5">
    <source>
        <dbReference type="Pfam" id="PF13439"/>
    </source>
</evidence>
<dbReference type="RefSeq" id="WP_232399450.1">
    <property type="nucleotide sequence ID" value="NZ_CP102173.1"/>
</dbReference>
<evidence type="ECO:0000256" key="2">
    <source>
        <dbReference type="ARBA" id="ARBA00022679"/>
    </source>
</evidence>
<evidence type="ECO:0000259" key="4">
    <source>
        <dbReference type="Pfam" id="PF00534"/>
    </source>
</evidence>
<proteinExistence type="predicted"/>
<evidence type="ECO:0000256" key="1">
    <source>
        <dbReference type="ARBA" id="ARBA00022676"/>
    </source>
</evidence>
<evidence type="ECO:0000313" key="7">
    <source>
        <dbReference type="Proteomes" id="UP001316184"/>
    </source>
</evidence>
<feature type="domain" description="Glycosyltransferase subfamily 4-like N-terminal" evidence="5">
    <location>
        <begin position="50"/>
        <end position="205"/>
    </location>
</feature>
<dbReference type="Pfam" id="PF00534">
    <property type="entry name" value="Glycos_transf_1"/>
    <property type="match status" value="1"/>
</dbReference>
<gene>
    <name evidence="6" type="ORF">NQV15_08820</name>
</gene>
<feature type="domain" description="Glycosyl transferase family 1" evidence="4">
    <location>
        <begin position="214"/>
        <end position="379"/>
    </location>
</feature>
<accession>A0ABY5MBA6</accession>
<evidence type="ECO:0000256" key="3">
    <source>
        <dbReference type="SAM" id="MobiDB-lite"/>
    </source>
</evidence>
<dbReference type="PANTHER" id="PTHR12526:SF510">
    <property type="entry name" value="D-INOSITOL 3-PHOSPHATE GLYCOSYLTRANSFERASE"/>
    <property type="match status" value="1"/>
</dbReference>
<dbReference type="InterPro" id="IPR001296">
    <property type="entry name" value="Glyco_trans_1"/>
</dbReference>
<dbReference type="EMBL" id="CP102173">
    <property type="protein sequence ID" value="UUP15398.1"/>
    <property type="molecule type" value="Genomic_DNA"/>
</dbReference>
<dbReference type="PANTHER" id="PTHR12526">
    <property type="entry name" value="GLYCOSYLTRANSFERASE"/>
    <property type="match status" value="1"/>
</dbReference>
<feature type="region of interest" description="Disordered" evidence="3">
    <location>
        <begin position="1"/>
        <end position="45"/>
    </location>
</feature>
<keyword evidence="1" id="KW-0328">Glycosyltransferase</keyword>
<dbReference type="Proteomes" id="UP001316184">
    <property type="component" value="Chromosome"/>
</dbReference>
<dbReference type="Pfam" id="PF13439">
    <property type="entry name" value="Glyco_transf_4"/>
    <property type="match status" value="1"/>
</dbReference>
<dbReference type="InterPro" id="IPR028098">
    <property type="entry name" value="Glyco_trans_4-like_N"/>
</dbReference>
<dbReference type="CDD" id="cd03801">
    <property type="entry name" value="GT4_PimA-like"/>
    <property type="match status" value="1"/>
</dbReference>
<dbReference type="Gene3D" id="3.40.50.2000">
    <property type="entry name" value="Glycogen Phosphorylase B"/>
    <property type="match status" value="2"/>
</dbReference>
<reference evidence="6 7" key="1">
    <citation type="submission" date="2022-08" db="EMBL/GenBank/DDBJ databases">
        <title>novel species in genus Aeromicrobium.</title>
        <authorList>
            <person name="Ye L."/>
        </authorList>
    </citation>
    <scope>NUCLEOTIDE SEQUENCE [LARGE SCALE GENOMIC DNA]</scope>
    <source>
        <strain evidence="7">zg-Y1379</strain>
    </source>
</reference>
<sequence>MKTMSDRGTARAASISSPNVVSPFGESQSQRKPPRELPSVHLYTPSADPSGMGVHMLCLAEEYARQGRRVTLMYWANANAERLFAPAGENGVRLARIPHPRDPQFAARIADDLRDNPSDVFHLHVGTGRENWDGARAASLSGVPAIVQTLHLPWLIRDHRKRGAVHASLEPVDRVITVSRWQRASYEKMGVAPQRMVTVPNGVHPRTWAPGRSAARRELGLGPDQPVVITVGRLTVMKGHRYLVDAVPLLLRRFPDLVVVIVGEGHLRSALEEQAERLGVAHAVRFVGHRADARGLLDAADVFVLPSRHEGMPLAALEAMDAGLPVVGTRVIGTSEAVADGISGRLVPPGRPAALAVALDELLSEPALRRRMAAAGRQRFEELFTADRMARRTAEVYDDVLARSAAAVAR</sequence>
<evidence type="ECO:0000313" key="6">
    <source>
        <dbReference type="EMBL" id="UUP15398.1"/>
    </source>
</evidence>
<keyword evidence="7" id="KW-1185">Reference proteome</keyword>
<protein>
    <submittedName>
        <fullName evidence="6">Glycosyltransferase family 4 protein</fullName>
    </submittedName>
</protein>
<dbReference type="SUPFAM" id="SSF53756">
    <property type="entry name" value="UDP-Glycosyltransferase/glycogen phosphorylase"/>
    <property type="match status" value="1"/>
</dbReference>
<organism evidence="6 7">
    <name type="scientific">Aeromicrobium wangtongii</name>
    <dbReference type="NCBI Taxonomy" id="2969247"/>
    <lineage>
        <taxon>Bacteria</taxon>
        <taxon>Bacillati</taxon>
        <taxon>Actinomycetota</taxon>
        <taxon>Actinomycetes</taxon>
        <taxon>Propionibacteriales</taxon>
        <taxon>Nocardioidaceae</taxon>
        <taxon>Aeromicrobium</taxon>
    </lineage>
</organism>